<dbReference type="Gene3D" id="2.60.120.620">
    <property type="entry name" value="q2cbj1_9rhob like domain"/>
    <property type="match status" value="1"/>
</dbReference>
<feature type="transmembrane region" description="Helical" evidence="1">
    <location>
        <begin position="7"/>
        <end position="25"/>
    </location>
</feature>
<proteinExistence type="predicted"/>
<keyword evidence="1" id="KW-1133">Transmembrane helix</keyword>
<name>A0A6C0B2W9_9ZZZZ</name>
<protein>
    <submittedName>
        <fullName evidence="2">Uncharacterized protein</fullName>
    </submittedName>
</protein>
<dbReference type="AlphaFoldDB" id="A0A6C0B2W9"/>
<keyword evidence="1" id="KW-0472">Membrane</keyword>
<reference evidence="2" key="1">
    <citation type="journal article" date="2020" name="Nature">
        <title>Giant virus diversity and host interactions through global metagenomics.</title>
        <authorList>
            <person name="Schulz F."/>
            <person name="Roux S."/>
            <person name="Paez-Espino D."/>
            <person name="Jungbluth S."/>
            <person name="Walsh D.A."/>
            <person name="Denef V.J."/>
            <person name="McMahon K.D."/>
            <person name="Konstantinidis K.T."/>
            <person name="Eloe-Fadrosh E.A."/>
            <person name="Kyrpides N.C."/>
            <person name="Woyke T."/>
        </authorList>
    </citation>
    <scope>NUCLEOTIDE SEQUENCE</scope>
    <source>
        <strain evidence="2">GVMAG-M-3300009187-29</strain>
    </source>
</reference>
<evidence type="ECO:0000313" key="2">
    <source>
        <dbReference type="EMBL" id="QHS86390.1"/>
    </source>
</evidence>
<dbReference type="EMBL" id="MN739054">
    <property type="protein sequence ID" value="QHS86390.1"/>
    <property type="molecule type" value="Genomic_DNA"/>
</dbReference>
<accession>A0A6C0B2W9</accession>
<sequence length="252" mass="29647">MKRVQGYLCFFCGFFAIITIYIIYYSNEHYESWEHALKHRTIENDGFVLLSYDDFIKTELDDNFKIDILKKLPQGYQFANYSYAIKNATISTFHRDVTSSQNIYNSKHQVYTLVIYKHGGCLLSVCPGSNYTYPFVSSQIVNISGPAGSCILFNCDLLHAGCFNNCKPREIIQYKLFHQEDAPLFKHLNDVHVVKEDEHCEDTFYIHFIRKCSYFFELPVNTIFYPLFQKKHNEGILKNIQDYSSMQFYYNS</sequence>
<keyword evidence="1" id="KW-0812">Transmembrane</keyword>
<organism evidence="2">
    <name type="scientific">viral metagenome</name>
    <dbReference type="NCBI Taxonomy" id="1070528"/>
    <lineage>
        <taxon>unclassified sequences</taxon>
        <taxon>metagenomes</taxon>
        <taxon>organismal metagenomes</taxon>
    </lineage>
</organism>
<dbReference type="SUPFAM" id="SSF51197">
    <property type="entry name" value="Clavaminate synthase-like"/>
    <property type="match status" value="1"/>
</dbReference>
<evidence type="ECO:0000256" key="1">
    <source>
        <dbReference type="SAM" id="Phobius"/>
    </source>
</evidence>